<reference evidence="2 3" key="1">
    <citation type="journal article" date="2018" name="Front. Plant Sci.">
        <title>Red Clover (Trifolium pratense) and Zigzag Clover (T. medium) - A Picture of Genomic Similarities and Differences.</title>
        <authorList>
            <person name="Dluhosova J."/>
            <person name="Istvanek J."/>
            <person name="Nedelnik J."/>
            <person name="Repkova J."/>
        </authorList>
    </citation>
    <scope>NUCLEOTIDE SEQUENCE [LARGE SCALE GENOMIC DNA]</scope>
    <source>
        <strain evidence="3">cv. 10/8</strain>
        <tissue evidence="2">Leaf</tissue>
    </source>
</reference>
<comment type="caution">
    <text evidence="2">The sequence shown here is derived from an EMBL/GenBank/DDBJ whole genome shotgun (WGS) entry which is preliminary data.</text>
</comment>
<evidence type="ECO:0000313" key="3">
    <source>
        <dbReference type="Proteomes" id="UP000265520"/>
    </source>
</evidence>
<organism evidence="2 3">
    <name type="scientific">Trifolium medium</name>
    <dbReference type="NCBI Taxonomy" id="97028"/>
    <lineage>
        <taxon>Eukaryota</taxon>
        <taxon>Viridiplantae</taxon>
        <taxon>Streptophyta</taxon>
        <taxon>Embryophyta</taxon>
        <taxon>Tracheophyta</taxon>
        <taxon>Spermatophyta</taxon>
        <taxon>Magnoliopsida</taxon>
        <taxon>eudicotyledons</taxon>
        <taxon>Gunneridae</taxon>
        <taxon>Pentapetalae</taxon>
        <taxon>rosids</taxon>
        <taxon>fabids</taxon>
        <taxon>Fabales</taxon>
        <taxon>Fabaceae</taxon>
        <taxon>Papilionoideae</taxon>
        <taxon>50 kb inversion clade</taxon>
        <taxon>NPAAA clade</taxon>
        <taxon>Hologalegina</taxon>
        <taxon>IRL clade</taxon>
        <taxon>Trifolieae</taxon>
        <taxon>Trifolium</taxon>
    </lineage>
</organism>
<dbReference type="EMBL" id="LXQA010070100">
    <property type="protein sequence ID" value="MCI08730.1"/>
    <property type="molecule type" value="Genomic_DNA"/>
</dbReference>
<keyword evidence="3" id="KW-1185">Reference proteome</keyword>
<evidence type="ECO:0000313" key="2">
    <source>
        <dbReference type="EMBL" id="MCI08730.1"/>
    </source>
</evidence>
<proteinExistence type="predicted"/>
<feature type="non-terminal residue" evidence="2">
    <location>
        <position position="1"/>
    </location>
</feature>
<feature type="coiled-coil region" evidence="1">
    <location>
        <begin position="98"/>
        <end position="174"/>
    </location>
</feature>
<protein>
    <submittedName>
        <fullName evidence="2">Putative disease resistance protein (TIR-NBS-LRR class)</fullName>
    </submittedName>
</protein>
<evidence type="ECO:0000256" key="1">
    <source>
        <dbReference type="SAM" id="Coils"/>
    </source>
</evidence>
<dbReference type="AlphaFoldDB" id="A0A392PB99"/>
<name>A0A392PB99_9FABA</name>
<keyword evidence="1" id="KW-0175">Coiled coil</keyword>
<accession>A0A392PB99</accession>
<sequence length="215" mass="24441">SLEPLMAKELSEVSSDPDTHSRIHQLLDLLSTSNHPKLTVEVKEAIEEFKRKTLLSFQEFQSTVESVNKLEDFERHLAKIQKEALEGKGQRKDLKDLIKQVSLAIKAENKRKKELETEISTLRLQLSTKERDLNQLVLNLKNQEETLSTYSTSFTSLNDQAQALLEEADDLLAARSGIKHEGEAAEVMQSTLKSTWSIDLANQFNKIKNNIINIL</sequence>
<dbReference type="Proteomes" id="UP000265520">
    <property type="component" value="Unassembled WGS sequence"/>
</dbReference>